<comment type="similarity">
    <text evidence="2 6">Belongs to the dTDP-4-dehydrorhamnose reductase family.</text>
</comment>
<dbReference type="GO" id="GO:0005829">
    <property type="term" value="C:cytosol"/>
    <property type="evidence" value="ECO:0007669"/>
    <property type="project" value="TreeGrafter"/>
</dbReference>
<dbReference type="PANTHER" id="PTHR10491">
    <property type="entry name" value="DTDP-4-DEHYDRORHAMNOSE REDUCTASE"/>
    <property type="match status" value="1"/>
</dbReference>
<dbReference type="RefSeq" id="WP_055664611.1">
    <property type="nucleotide sequence ID" value="NZ_CYPR01000224.1"/>
</dbReference>
<dbReference type="OrthoDB" id="9803892at2"/>
<accession>A0A0M7BGS8</accession>
<dbReference type="UniPathway" id="UPA00124"/>
<evidence type="ECO:0000256" key="3">
    <source>
        <dbReference type="ARBA" id="ARBA00012929"/>
    </source>
</evidence>
<keyword evidence="9" id="KW-1185">Reference proteome</keyword>
<evidence type="ECO:0000256" key="1">
    <source>
        <dbReference type="ARBA" id="ARBA00004781"/>
    </source>
</evidence>
<dbReference type="PANTHER" id="PTHR10491:SF4">
    <property type="entry name" value="METHIONINE ADENOSYLTRANSFERASE 2 SUBUNIT BETA"/>
    <property type="match status" value="1"/>
</dbReference>
<dbReference type="SUPFAM" id="SSF51735">
    <property type="entry name" value="NAD(P)-binding Rossmann-fold domains"/>
    <property type="match status" value="1"/>
</dbReference>
<evidence type="ECO:0000256" key="6">
    <source>
        <dbReference type="RuleBase" id="RU364082"/>
    </source>
</evidence>
<dbReference type="AlphaFoldDB" id="A0A0M7BGS8"/>
<keyword evidence="6 8" id="KW-0560">Oxidoreductase</keyword>
<dbReference type="Gene3D" id="3.40.50.720">
    <property type="entry name" value="NAD(P)-binding Rossmann-like Domain"/>
    <property type="match status" value="1"/>
</dbReference>
<comment type="function">
    <text evidence="6">Catalyzes the reduction of dTDP-6-deoxy-L-lyxo-4-hexulose to yield dTDP-L-rhamnose.</text>
</comment>
<dbReference type="GO" id="GO:0008831">
    <property type="term" value="F:dTDP-4-dehydrorhamnose reductase activity"/>
    <property type="evidence" value="ECO:0007669"/>
    <property type="project" value="UniProtKB-EC"/>
</dbReference>
<proteinExistence type="inferred from homology"/>
<evidence type="ECO:0000313" key="8">
    <source>
        <dbReference type="EMBL" id="CUH40595.1"/>
    </source>
</evidence>
<dbReference type="Proteomes" id="UP000049455">
    <property type="component" value="Unassembled WGS sequence"/>
</dbReference>
<dbReference type="CDD" id="cd05254">
    <property type="entry name" value="dTDP_HR_like_SDR_e"/>
    <property type="match status" value="1"/>
</dbReference>
<comment type="cofactor">
    <cofactor evidence="6">
        <name>Mg(2+)</name>
        <dbReference type="ChEBI" id="CHEBI:18420"/>
    </cofactor>
    <text evidence="6">Binds 1 Mg(2+) ion per monomer.</text>
</comment>
<protein>
    <recommendedName>
        <fullName evidence="4 6">dTDP-4-dehydrorhamnose reductase</fullName>
        <ecNumber evidence="3 6">1.1.1.133</ecNumber>
    </recommendedName>
</protein>
<dbReference type="InterPro" id="IPR036291">
    <property type="entry name" value="NAD(P)-bd_dom_sf"/>
</dbReference>
<dbReference type="InterPro" id="IPR005913">
    <property type="entry name" value="dTDP_dehydrorham_reduct"/>
</dbReference>
<organism evidence="8 9">
    <name type="scientific">Jannaschia seosinensis</name>
    <dbReference type="NCBI Taxonomy" id="313367"/>
    <lineage>
        <taxon>Bacteria</taxon>
        <taxon>Pseudomonadati</taxon>
        <taxon>Pseudomonadota</taxon>
        <taxon>Alphaproteobacteria</taxon>
        <taxon>Rhodobacterales</taxon>
        <taxon>Roseobacteraceae</taxon>
        <taxon>Jannaschia</taxon>
    </lineage>
</organism>
<evidence type="ECO:0000256" key="5">
    <source>
        <dbReference type="ARBA" id="ARBA00048200"/>
    </source>
</evidence>
<comment type="catalytic activity">
    <reaction evidence="5 6">
        <text>dTDP-beta-L-rhamnose + NADP(+) = dTDP-4-dehydro-beta-L-rhamnose + NADPH + H(+)</text>
        <dbReference type="Rhea" id="RHEA:21796"/>
        <dbReference type="ChEBI" id="CHEBI:15378"/>
        <dbReference type="ChEBI" id="CHEBI:57510"/>
        <dbReference type="ChEBI" id="CHEBI:57783"/>
        <dbReference type="ChEBI" id="CHEBI:58349"/>
        <dbReference type="ChEBI" id="CHEBI:62830"/>
        <dbReference type="EC" id="1.1.1.133"/>
    </reaction>
</comment>
<dbReference type="NCBIfam" id="TIGR01214">
    <property type="entry name" value="rmlD"/>
    <property type="match status" value="1"/>
</dbReference>
<dbReference type="STRING" id="313367.JSE7799_03330"/>
<dbReference type="GO" id="GO:0019305">
    <property type="term" value="P:dTDP-rhamnose biosynthetic process"/>
    <property type="evidence" value="ECO:0007669"/>
    <property type="project" value="UniProtKB-UniPathway"/>
</dbReference>
<sequence>MSVLVFGRSGQVARELAAASDDVTCLGRAEADLDVPGTAEAAIRQARPRAVINAAAWTDVDGAEASEDAAYRLNAKAPGEIARACNVLGVPLVHISTDYVFDGAGETPFAPDDPTAPLGAYGRTKLAGEQAVRAGGAAYVILRTSWVFSAHGTNFPKTMLRVGATRDRLRVVEDQIGGPTPASAIASACLTIAHALTNGAPSGIHHFAGAPDTSWAGFARAIFEAANMNVEVEGIPAADWPTPAARPANSRLDCTTLRETFGIERPDWRSGLPALVRRLTD</sequence>
<dbReference type="EMBL" id="CYPR01000224">
    <property type="protein sequence ID" value="CUH40595.1"/>
    <property type="molecule type" value="Genomic_DNA"/>
</dbReference>
<dbReference type="InterPro" id="IPR029903">
    <property type="entry name" value="RmlD-like-bd"/>
</dbReference>
<evidence type="ECO:0000256" key="4">
    <source>
        <dbReference type="ARBA" id="ARBA00017099"/>
    </source>
</evidence>
<evidence type="ECO:0000259" key="7">
    <source>
        <dbReference type="Pfam" id="PF04321"/>
    </source>
</evidence>
<evidence type="ECO:0000313" key="9">
    <source>
        <dbReference type="Proteomes" id="UP000049455"/>
    </source>
</evidence>
<comment type="pathway">
    <text evidence="1 6">Carbohydrate biosynthesis; dTDP-L-rhamnose biosynthesis.</text>
</comment>
<dbReference type="Pfam" id="PF04321">
    <property type="entry name" value="RmlD_sub_bind"/>
    <property type="match status" value="1"/>
</dbReference>
<keyword evidence="6" id="KW-0521">NADP</keyword>
<evidence type="ECO:0000256" key="2">
    <source>
        <dbReference type="ARBA" id="ARBA00010944"/>
    </source>
</evidence>
<gene>
    <name evidence="8" type="primary">rfbD_1</name>
    <name evidence="8" type="ORF">JSE7799_03330</name>
</gene>
<reference evidence="8 9" key="1">
    <citation type="submission" date="2015-09" db="EMBL/GenBank/DDBJ databases">
        <authorList>
            <person name="Jackson K.R."/>
            <person name="Lunt B.L."/>
            <person name="Fisher J.N.B."/>
            <person name="Gardner A.V."/>
            <person name="Bailey M.E."/>
            <person name="Deus L.M."/>
            <person name="Earl A.S."/>
            <person name="Gibby P.D."/>
            <person name="Hartmann K.A."/>
            <person name="Liu J.E."/>
            <person name="Manci A.M."/>
            <person name="Nielsen D.A."/>
            <person name="Solomon M.B."/>
            <person name="Breakwell D.P."/>
            <person name="Burnett S.H."/>
            <person name="Grose J.H."/>
        </authorList>
    </citation>
    <scope>NUCLEOTIDE SEQUENCE [LARGE SCALE GENOMIC DNA]</scope>
    <source>
        <strain evidence="8 9">CECT 7799</strain>
    </source>
</reference>
<name>A0A0M7BGS8_9RHOB</name>
<dbReference type="Gene3D" id="3.90.25.10">
    <property type="entry name" value="UDP-galactose 4-epimerase, domain 1"/>
    <property type="match status" value="1"/>
</dbReference>
<feature type="domain" description="RmlD-like substrate binding" evidence="7">
    <location>
        <begin position="1"/>
        <end position="279"/>
    </location>
</feature>
<dbReference type="EC" id="1.1.1.133" evidence="3 6"/>